<dbReference type="SFLD" id="SFLDG01135">
    <property type="entry name" value="C1.5.6:_HAD__Beta-PGM__Phospha"/>
    <property type="match status" value="1"/>
</dbReference>
<comment type="caution">
    <text evidence="1">The sequence shown here is derived from an EMBL/GenBank/DDBJ whole genome shotgun (WGS) entry which is preliminary data.</text>
</comment>
<dbReference type="NCBIfam" id="TIGR01509">
    <property type="entry name" value="HAD-SF-IA-v3"/>
    <property type="match status" value="1"/>
</dbReference>
<dbReference type="GO" id="GO:0006281">
    <property type="term" value="P:DNA repair"/>
    <property type="evidence" value="ECO:0007669"/>
    <property type="project" value="TreeGrafter"/>
</dbReference>
<dbReference type="PANTHER" id="PTHR43434:SF26">
    <property type="entry name" value="PYROPHOSPHATASE PPAX"/>
    <property type="match status" value="1"/>
</dbReference>
<gene>
    <name evidence="1" type="ORF">ATL39_0772</name>
</gene>
<dbReference type="Pfam" id="PF13419">
    <property type="entry name" value="HAD_2"/>
    <property type="match status" value="1"/>
</dbReference>
<dbReference type="Gene3D" id="1.10.150.240">
    <property type="entry name" value="Putative phosphatase, domain 2"/>
    <property type="match status" value="1"/>
</dbReference>
<dbReference type="RefSeq" id="WP_120191944.1">
    <property type="nucleotide sequence ID" value="NZ_RAPK01000006.1"/>
</dbReference>
<keyword evidence="2" id="KW-1185">Reference proteome</keyword>
<dbReference type="SFLD" id="SFLDS00003">
    <property type="entry name" value="Haloacid_Dehalogenase"/>
    <property type="match status" value="1"/>
</dbReference>
<dbReference type="CDD" id="cd02616">
    <property type="entry name" value="HAD_PPase"/>
    <property type="match status" value="1"/>
</dbReference>
<dbReference type="NCBIfam" id="TIGR01549">
    <property type="entry name" value="HAD-SF-IA-v1"/>
    <property type="match status" value="1"/>
</dbReference>
<organism evidence="1 2">
    <name type="scientific">Sinobaca qinghaiensis</name>
    <dbReference type="NCBI Taxonomy" id="342944"/>
    <lineage>
        <taxon>Bacteria</taxon>
        <taxon>Bacillati</taxon>
        <taxon>Bacillota</taxon>
        <taxon>Bacilli</taxon>
        <taxon>Bacillales</taxon>
        <taxon>Sporolactobacillaceae</taxon>
        <taxon>Sinobaca</taxon>
    </lineage>
</organism>
<dbReference type="InterPro" id="IPR023198">
    <property type="entry name" value="PGP-like_dom2"/>
</dbReference>
<accession>A0A419V9B8</accession>
<protein>
    <submittedName>
        <fullName evidence="1">Pyrophosphatase PpaX</fullName>
    </submittedName>
</protein>
<dbReference type="PRINTS" id="PR00413">
    <property type="entry name" value="HADHALOGNASE"/>
</dbReference>
<evidence type="ECO:0000313" key="1">
    <source>
        <dbReference type="EMBL" id="RKD76553.1"/>
    </source>
</evidence>
<dbReference type="FunFam" id="3.40.50.1000:FF:000022">
    <property type="entry name" value="Phosphoglycolate phosphatase"/>
    <property type="match status" value="1"/>
</dbReference>
<proteinExistence type="predicted"/>
<dbReference type="OrthoDB" id="9807630at2"/>
<dbReference type="GO" id="GO:0008967">
    <property type="term" value="F:phosphoglycolate phosphatase activity"/>
    <property type="evidence" value="ECO:0007669"/>
    <property type="project" value="TreeGrafter"/>
</dbReference>
<dbReference type="AlphaFoldDB" id="A0A419V9B8"/>
<name>A0A419V9B8_9BACL</name>
<dbReference type="PANTHER" id="PTHR43434">
    <property type="entry name" value="PHOSPHOGLYCOLATE PHOSPHATASE"/>
    <property type="match status" value="1"/>
</dbReference>
<sequence>MAVNTMLFDLDGTLINTNPLIISSFEYTLNLYYPGVYSRDDIIGMIGTPLLENFENIDAERAPELVKTYQTHNMEHHDALIEEYEGVKEAIHSLHERGFKLGIVTTKRREAALRGAEKMDLLPYFSTMVAIEDVEHAKPHPQPVQLAMNILGSVPEETIMVGDSQYDILSGQNAGVTTAGVSWTIKGEEWLQTFEPDHMLQDMRELLRLYDGVHI</sequence>
<dbReference type="SUPFAM" id="SSF56784">
    <property type="entry name" value="HAD-like"/>
    <property type="match status" value="1"/>
</dbReference>
<dbReference type="Proteomes" id="UP000285120">
    <property type="component" value="Unassembled WGS sequence"/>
</dbReference>
<dbReference type="InterPro" id="IPR036412">
    <property type="entry name" value="HAD-like_sf"/>
</dbReference>
<evidence type="ECO:0000313" key="2">
    <source>
        <dbReference type="Proteomes" id="UP000285120"/>
    </source>
</evidence>
<dbReference type="EMBL" id="RAPK01000006">
    <property type="protein sequence ID" value="RKD76553.1"/>
    <property type="molecule type" value="Genomic_DNA"/>
</dbReference>
<dbReference type="Gene3D" id="3.40.50.1000">
    <property type="entry name" value="HAD superfamily/HAD-like"/>
    <property type="match status" value="1"/>
</dbReference>
<dbReference type="InterPro" id="IPR023214">
    <property type="entry name" value="HAD_sf"/>
</dbReference>
<dbReference type="InterPro" id="IPR050155">
    <property type="entry name" value="HAD-like_hydrolase_sf"/>
</dbReference>
<dbReference type="SFLD" id="SFLDG01129">
    <property type="entry name" value="C1.5:_HAD__Beta-PGM__Phosphata"/>
    <property type="match status" value="1"/>
</dbReference>
<dbReference type="InterPro" id="IPR006439">
    <property type="entry name" value="HAD-SF_hydro_IA"/>
</dbReference>
<dbReference type="GO" id="GO:0005829">
    <property type="term" value="C:cytosol"/>
    <property type="evidence" value="ECO:0007669"/>
    <property type="project" value="TreeGrafter"/>
</dbReference>
<reference evidence="1 2" key="1">
    <citation type="submission" date="2018-09" db="EMBL/GenBank/DDBJ databases">
        <title>Genomic Encyclopedia of Archaeal and Bacterial Type Strains, Phase II (KMG-II): from individual species to whole genera.</title>
        <authorList>
            <person name="Goeker M."/>
        </authorList>
    </citation>
    <scope>NUCLEOTIDE SEQUENCE [LARGE SCALE GENOMIC DNA]</scope>
    <source>
        <strain evidence="1 2">DSM 17008</strain>
    </source>
</reference>
<dbReference type="InterPro" id="IPR041492">
    <property type="entry name" value="HAD_2"/>
</dbReference>
<dbReference type="NCBIfam" id="NF009804">
    <property type="entry name" value="PRK13288.1"/>
    <property type="match status" value="1"/>
</dbReference>